<feature type="domain" description="GGDEF" evidence="4">
    <location>
        <begin position="237"/>
        <end position="373"/>
    </location>
</feature>
<accession>A0A3Q8XNL8</accession>
<evidence type="ECO:0000313" key="6">
    <source>
        <dbReference type="Proteomes" id="UP000268192"/>
    </source>
</evidence>
<feature type="transmembrane region" description="Helical" evidence="3">
    <location>
        <begin position="79"/>
        <end position="100"/>
    </location>
</feature>
<sequence length="382" mass="40798">MDADLKLQLDALYKAAPASVMSIVGGLVALSIYWEQGIPAGLIAWFVVVAGVAVVHLISAGLRHYGLPRGFTTRHWARLVCGIYGTSGVAWGVGAALMILEGNAAQALVVCCLITGAVTVTFPAAVYQRAYNLFQFPALLLTCAGLFASGVPYSNALAIAGVLLCGTLAAMARGLGTQLTLALKLSRENSRLVADLQERKAALEAANRDLEIQTETDPMTGLGNRRRLMRVLRASSGALGVLLIDVDHFKSYNDTFGHAEGDTCLRRIADALSRSTIAGVTLVARYGGEEFAIVVDARDHHHVRAVAEAMRKTVEALHDEGGSALRRAVTISVGVALREASEDKTITQLITEADERLYEAKRAGRNRVHDGREQRANRAAVA</sequence>
<dbReference type="SMART" id="SM00267">
    <property type="entry name" value="GGDEF"/>
    <property type="match status" value="1"/>
</dbReference>
<keyword evidence="6" id="KW-1185">Reference proteome</keyword>
<feature type="transmembrane region" description="Helical" evidence="3">
    <location>
        <begin position="106"/>
        <end position="126"/>
    </location>
</feature>
<dbReference type="EMBL" id="CP032509">
    <property type="protein sequence ID" value="AZN71700.1"/>
    <property type="molecule type" value="Genomic_DNA"/>
</dbReference>
<dbReference type="SUPFAM" id="SSF55073">
    <property type="entry name" value="Nucleotide cyclase"/>
    <property type="match status" value="1"/>
</dbReference>
<dbReference type="PANTHER" id="PTHR45138:SF9">
    <property type="entry name" value="DIGUANYLATE CYCLASE DGCM-RELATED"/>
    <property type="match status" value="1"/>
</dbReference>
<dbReference type="KEGG" id="abaw:D5400_10790"/>
<dbReference type="PANTHER" id="PTHR45138">
    <property type="entry name" value="REGULATORY COMPONENTS OF SENSORY TRANSDUCTION SYSTEM"/>
    <property type="match status" value="1"/>
</dbReference>
<evidence type="ECO:0000256" key="2">
    <source>
        <dbReference type="ARBA" id="ARBA00034247"/>
    </source>
</evidence>
<comment type="catalytic activity">
    <reaction evidence="2">
        <text>2 GTP = 3',3'-c-di-GMP + 2 diphosphate</text>
        <dbReference type="Rhea" id="RHEA:24898"/>
        <dbReference type="ChEBI" id="CHEBI:33019"/>
        <dbReference type="ChEBI" id="CHEBI:37565"/>
        <dbReference type="ChEBI" id="CHEBI:58805"/>
        <dbReference type="EC" id="2.7.7.65"/>
    </reaction>
</comment>
<dbReference type="GO" id="GO:0052621">
    <property type="term" value="F:diguanylate cyclase activity"/>
    <property type="evidence" value="ECO:0007669"/>
    <property type="project" value="UniProtKB-EC"/>
</dbReference>
<protein>
    <recommendedName>
        <fullName evidence="1">diguanylate cyclase</fullName>
        <ecNumber evidence="1">2.7.7.65</ecNumber>
    </recommendedName>
</protein>
<dbReference type="Pfam" id="PF00990">
    <property type="entry name" value="GGDEF"/>
    <property type="match status" value="1"/>
</dbReference>
<dbReference type="Gene3D" id="3.30.70.270">
    <property type="match status" value="1"/>
</dbReference>
<gene>
    <name evidence="5" type="ORF">D5400_10790</name>
</gene>
<name>A0A3Q8XNL8_9HYPH</name>
<dbReference type="GO" id="GO:0043709">
    <property type="term" value="P:cell adhesion involved in single-species biofilm formation"/>
    <property type="evidence" value="ECO:0007669"/>
    <property type="project" value="TreeGrafter"/>
</dbReference>
<feature type="transmembrane region" description="Helical" evidence="3">
    <location>
        <begin position="40"/>
        <end position="58"/>
    </location>
</feature>
<dbReference type="InterPro" id="IPR000160">
    <property type="entry name" value="GGDEF_dom"/>
</dbReference>
<dbReference type="Proteomes" id="UP000268192">
    <property type="component" value="Chromosome"/>
</dbReference>
<keyword evidence="3" id="KW-1133">Transmembrane helix</keyword>
<organism evidence="5 6">
    <name type="scientific">Georhizobium profundi</name>
    <dbReference type="NCBI Taxonomy" id="2341112"/>
    <lineage>
        <taxon>Bacteria</taxon>
        <taxon>Pseudomonadati</taxon>
        <taxon>Pseudomonadota</taxon>
        <taxon>Alphaproteobacteria</taxon>
        <taxon>Hyphomicrobiales</taxon>
        <taxon>Rhizobiaceae</taxon>
        <taxon>Georhizobium</taxon>
    </lineage>
</organism>
<dbReference type="FunFam" id="3.30.70.270:FF:000001">
    <property type="entry name" value="Diguanylate cyclase domain protein"/>
    <property type="match status" value="1"/>
</dbReference>
<proteinExistence type="predicted"/>
<keyword evidence="3" id="KW-0812">Transmembrane</keyword>
<dbReference type="InterPro" id="IPR029787">
    <property type="entry name" value="Nucleotide_cyclase"/>
</dbReference>
<reference evidence="5 6" key="1">
    <citation type="submission" date="2018-09" db="EMBL/GenBank/DDBJ databases">
        <title>Marinorhizobium profundi gen. nov., sp. nov., isolated from a deep-sea sediment sample from the New Britain Trench and proposal of Marinorhizobiaceae fam. nov. in the order Rhizobiales of the class Alphaproteobacteria.</title>
        <authorList>
            <person name="Cao J."/>
        </authorList>
    </citation>
    <scope>NUCLEOTIDE SEQUENCE [LARGE SCALE GENOMIC DNA]</scope>
    <source>
        <strain evidence="5 6">WS11</strain>
    </source>
</reference>
<evidence type="ECO:0000256" key="1">
    <source>
        <dbReference type="ARBA" id="ARBA00012528"/>
    </source>
</evidence>
<dbReference type="CDD" id="cd01949">
    <property type="entry name" value="GGDEF"/>
    <property type="match status" value="1"/>
</dbReference>
<dbReference type="InterPro" id="IPR050469">
    <property type="entry name" value="Diguanylate_Cyclase"/>
</dbReference>
<feature type="transmembrane region" description="Helical" evidence="3">
    <location>
        <begin position="12"/>
        <end position="34"/>
    </location>
</feature>
<evidence type="ECO:0000256" key="3">
    <source>
        <dbReference type="SAM" id="Phobius"/>
    </source>
</evidence>
<dbReference type="GO" id="GO:1902201">
    <property type="term" value="P:negative regulation of bacterial-type flagellum-dependent cell motility"/>
    <property type="evidence" value="ECO:0007669"/>
    <property type="project" value="TreeGrafter"/>
</dbReference>
<dbReference type="EC" id="2.7.7.65" evidence="1"/>
<dbReference type="NCBIfam" id="TIGR00254">
    <property type="entry name" value="GGDEF"/>
    <property type="match status" value="1"/>
</dbReference>
<feature type="transmembrane region" description="Helical" evidence="3">
    <location>
        <begin position="133"/>
        <end position="151"/>
    </location>
</feature>
<evidence type="ECO:0000313" key="5">
    <source>
        <dbReference type="EMBL" id="AZN71700.1"/>
    </source>
</evidence>
<dbReference type="AlphaFoldDB" id="A0A3Q8XNL8"/>
<keyword evidence="3" id="KW-0472">Membrane</keyword>
<evidence type="ECO:0000259" key="4">
    <source>
        <dbReference type="PROSITE" id="PS50887"/>
    </source>
</evidence>
<dbReference type="PROSITE" id="PS50887">
    <property type="entry name" value="GGDEF"/>
    <property type="match status" value="1"/>
</dbReference>
<dbReference type="GO" id="GO:0005886">
    <property type="term" value="C:plasma membrane"/>
    <property type="evidence" value="ECO:0007669"/>
    <property type="project" value="TreeGrafter"/>
</dbReference>
<dbReference type="InterPro" id="IPR043128">
    <property type="entry name" value="Rev_trsase/Diguanyl_cyclase"/>
</dbReference>